<proteinExistence type="predicted"/>
<evidence type="ECO:0000313" key="1">
    <source>
        <dbReference type="EMBL" id="PBK98227.1"/>
    </source>
</evidence>
<organism evidence="1 2">
    <name type="scientific">Armillaria gallica</name>
    <name type="common">Bulbous honey fungus</name>
    <name type="synonym">Armillaria bulbosa</name>
    <dbReference type="NCBI Taxonomy" id="47427"/>
    <lineage>
        <taxon>Eukaryota</taxon>
        <taxon>Fungi</taxon>
        <taxon>Dikarya</taxon>
        <taxon>Basidiomycota</taxon>
        <taxon>Agaricomycotina</taxon>
        <taxon>Agaricomycetes</taxon>
        <taxon>Agaricomycetidae</taxon>
        <taxon>Agaricales</taxon>
        <taxon>Marasmiineae</taxon>
        <taxon>Physalacriaceae</taxon>
        <taxon>Armillaria</taxon>
    </lineage>
</organism>
<dbReference type="AlphaFoldDB" id="A0A2H3EA37"/>
<evidence type="ECO:0000313" key="2">
    <source>
        <dbReference type="Proteomes" id="UP000217790"/>
    </source>
</evidence>
<gene>
    <name evidence="1" type="ORF">ARMGADRAFT_571643</name>
</gene>
<name>A0A2H3EA37_ARMGA</name>
<keyword evidence="2" id="KW-1185">Reference proteome</keyword>
<dbReference type="Proteomes" id="UP000217790">
    <property type="component" value="Unassembled WGS sequence"/>
</dbReference>
<protein>
    <submittedName>
        <fullName evidence="1">Uncharacterized protein</fullName>
    </submittedName>
</protein>
<reference evidence="2" key="1">
    <citation type="journal article" date="2017" name="Nat. Ecol. Evol.">
        <title>Genome expansion and lineage-specific genetic innovations in the forest pathogenic fungi Armillaria.</title>
        <authorList>
            <person name="Sipos G."/>
            <person name="Prasanna A.N."/>
            <person name="Walter M.C."/>
            <person name="O'Connor E."/>
            <person name="Balint B."/>
            <person name="Krizsan K."/>
            <person name="Kiss B."/>
            <person name="Hess J."/>
            <person name="Varga T."/>
            <person name="Slot J."/>
            <person name="Riley R."/>
            <person name="Boka B."/>
            <person name="Rigling D."/>
            <person name="Barry K."/>
            <person name="Lee J."/>
            <person name="Mihaltcheva S."/>
            <person name="LaButti K."/>
            <person name="Lipzen A."/>
            <person name="Waldron R."/>
            <person name="Moloney N.M."/>
            <person name="Sperisen C."/>
            <person name="Kredics L."/>
            <person name="Vagvoelgyi C."/>
            <person name="Patrignani A."/>
            <person name="Fitzpatrick D."/>
            <person name="Nagy I."/>
            <person name="Doyle S."/>
            <person name="Anderson J.B."/>
            <person name="Grigoriev I.V."/>
            <person name="Gueldener U."/>
            <person name="Muensterkoetter M."/>
            <person name="Nagy L.G."/>
        </authorList>
    </citation>
    <scope>NUCLEOTIDE SEQUENCE [LARGE SCALE GENOMIC DNA]</scope>
    <source>
        <strain evidence="2">Ar21-2</strain>
    </source>
</reference>
<dbReference type="EMBL" id="KZ293648">
    <property type="protein sequence ID" value="PBK98227.1"/>
    <property type="molecule type" value="Genomic_DNA"/>
</dbReference>
<accession>A0A2H3EA37</accession>
<sequence length="105" mass="11714">MGSFKYLQLYGQNQSPSVCSSTMSSRCTEFAYIQTARSPGDEVLISLKLCRFHLSFSSIISDGTVLCILLSVLFCSTSVYCWCSYTIYPGITVKRRVEAIRCVVP</sequence>
<dbReference type="InParanoid" id="A0A2H3EA37"/>